<sequence length="672" mass="77476">MPRLSSPGWFSKYAHVYHALRRPQRVHLLRRTATTIQVDYLHPDDALAQLPPAPPCHMLPILKPIRPWPLIPTDGEDVKCKPRPADGREKTLSNTLGSFAVDLHWCHREWIRWTAEKTLEPSTIHHYYHDILVSPVLQIFNQLQADFISKPVQCKQDVTDEDESIFSFHSDDFQYWDEPVNTPIVVFEHRGLLRDSGSSLRMSPLLTKLLRRAWDINSQSKIIVTDLDSLVVFHPLSSKSSGDLVYEHLKLTNLSIIRIVTAAYLHKTLPEGIYIDIKPQREVLDKMVPTGVPNNPRISVLPDDEVFATHQSHTDFDYYALTHDRERALQFFRWKAWVKDNCSPVIATSGDVLKGVTYGFSRRNADLQPYYLADEPPLDALDHIRSNERHIPSEARILLDGFKASSTFSLELLEDLTEAQNSGLCRTFTCRITSIIGQDIGGVSPILCVKLFDDRFYPMEAPDEDMMQEDFRWWWTRYTNTERQIQNEDMTYKRLALMQGSLIPQYYGSHSFTLPNGHEVYGILMEYIPAPSLKSRIGQRLSKEHQVQLVQSLRHAVRVMQCVDVSQHDWHLGQILCNTVSSNDETRVHCILLDFSQMSVSLDQQEFHRLDDFGRCLQILCNPKSGLDAELVWDNFGTREPWDKISSTVKVNGETRWAQQGDPFIRIVPWTP</sequence>
<evidence type="ECO:0000313" key="1">
    <source>
        <dbReference type="EMBL" id="KAK7678313.1"/>
    </source>
</evidence>
<organism evidence="1 2">
    <name type="scientific">Cerrena zonata</name>
    <dbReference type="NCBI Taxonomy" id="2478898"/>
    <lineage>
        <taxon>Eukaryota</taxon>
        <taxon>Fungi</taxon>
        <taxon>Dikarya</taxon>
        <taxon>Basidiomycota</taxon>
        <taxon>Agaricomycotina</taxon>
        <taxon>Agaricomycetes</taxon>
        <taxon>Polyporales</taxon>
        <taxon>Cerrenaceae</taxon>
        <taxon>Cerrena</taxon>
    </lineage>
</organism>
<dbReference type="InterPro" id="IPR011009">
    <property type="entry name" value="Kinase-like_dom_sf"/>
</dbReference>
<evidence type="ECO:0000313" key="2">
    <source>
        <dbReference type="Proteomes" id="UP001385951"/>
    </source>
</evidence>
<name>A0AAW0FC72_9APHY</name>
<protein>
    <submittedName>
        <fullName evidence="1">Uncharacterized protein</fullName>
    </submittedName>
</protein>
<dbReference type="AlphaFoldDB" id="A0AAW0FC72"/>
<dbReference type="SUPFAM" id="SSF56112">
    <property type="entry name" value="Protein kinase-like (PK-like)"/>
    <property type="match status" value="1"/>
</dbReference>
<keyword evidence="2" id="KW-1185">Reference proteome</keyword>
<proteinExistence type="predicted"/>
<dbReference type="Proteomes" id="UP001385951">
    <property type="component" value="Unassembled WGS sequence"/>
</dbReference>
<comment type="caution">
    <text evidence="1">The sequence shown here is derived from an EMBL/GenBank/DDBJ whole genome shotgun (WGS) entry which is preliminary data.</text>
</comment>
<gene>
    <name evidence="1" type="ORF">QCA50_018661</name>
</gene>
<dbReference type="EMBL" id="JASBNA010000073">
    <property type="protein sequence ID" value="KAK7678313.1"/>
    <property type="molecule type" value="Genomic_DNA"/>
</dbReference>
<accession>A0AAW0FC72</accession>
<reference evidence="1 2" key="1">
    <citation type="submission" date="2022-09" db="EMBL/GenBank/DDBJ databases">
        <authorList>
            <person name="Palmer J.M."/>
        </authorList>
    </citation>
    <scope>NUCLEOTIDE SEQUENCE [LARGE SCALE GENOMIC DNA]</scope>
    <source>
        <strain evidence="1 2">DSM 7382</strain>
    </source>
</reference>